<dbReference type="InterPro" id="IPR049280">
    <property type="entry name" value="DUF6852"/>
</dbReference>
<evidence type="ECO:0000313" key="4">
    <source>
        <dbReference type="Proteomes" id="UP000002875"/>
    </source>
</evidence>
<proteinExistence type="predicted"/>
<sequence length="160" mass="18071">MSLIDKQLNKNNIIYQMELLRDIAHISGKSGLYRILKPGRGGVIVETLDDKKQKEMVSSNARVSVLKDISIYTEDPNTSIPLSDIFLKAREIHGEKVDFDFKNASNAQVFDLFGAIMPEFDRERVYASDVKKIITWYNILSATMPELFVPSAETAEEAKA</sequence>
<reference evidence="3 4" key="1">
    <citation type="submission" date="2011-07" db="EMBL/GenBank/DDBJ databases">
        <title>The complete genome of chromosome of Emticicia oligotrophica DSM 17448.</title>
        <authorList>
            <consortium name="US DOE Joint Genome Institute (JGI-PGF)"/>
            <person name="Lucas S."/>
            <person name="Han J."/>
            <person name="Lapidus A."/>
            <person name="Bruce D."/>
            <person name="Goodwin L."/>
            <person name="Pitluck S."/>
            <person name="Peters L."/>
            <person name="Kyrpides N."/>
            <person name="Mavromatis K."/>
            <person name="Ivanova N."/>
            <person name="Ovchinnikova G."/>
            <person name="Teshima H."/>
            <person name="Detter J.C."/>
            <person name="Tapia R."/>
            <person name="Han C."/>
            <person name="Land M."/>
            <person name="Hauser L."/>
            <person name="Markowitz V."/>
            <person name="Cheng J.-F."/>
            <person name="Hugenholtz P."/>
            <person name="Woyke T."/>
            <person name="Wu D."/>
            <person name="Tindall B."/>
            <person name="Pomrenke H."/>
            <person name="Brambilla E."/>
            <person name="Klenk H.-P."/>
            <person name="Eisen J.A."/>
        </authorList>
    </citation>
    <scope>NUCLEOTIDE SEQUENCE [LARGE SCALE GENOMIC DNA]</scope>
    <source>
        <strain evidence="3 4">DSM 17448</strain>
    </source>
</reference>
<dbReference type="InterPro" id="IPR041218">
    <property type="entry name" value="DUF5606"/>
</dbReference>
<dbReference type="Gene3D" id="1.10.10.1650">
    <property type="match status" value="1"/>
</dbReference>
<dbReference type="InterPro" id="IPR049281">
    <property type="entry name" value="BVU_3817-like_C_sf"/>
</dbReference>
<feature type="domain" description="DUF6852" evidence="2">
    <location>
        <begin position="69"/>
        <end position="140"/>
    </location>
</feature>
<dbReference type="InterPro" id="IPR049282">
    <property type="entry name" value="BVU_3817_N_sf"/>
</dbReference>
<gene>
    <name evidence="3" type="ordered locus">Emtol_1691</name>
</gene>
<protein>
    <recommendedName>
        <fullName evidence="5">DUF5606 domain-containing protein</fullName>
    </recommendedName>
</protein>
<evidence type="ECO:0000259" key="2">
    <source>
        <dbReference type="Pfam" id="PF21186"/>
    </source>
</evidence>
<feature type="domain" description="DUF5606" evidence="1">
    <location>
        <begin position="20"/>
        <end position="66"/>
    </location>
</feature>
<evidence type="ECO:0008006" key="5">
    <source>
        <dbReference type="Google" id="ProtNLM"/>
    </source>
</evidence>
<dbReference type="Gene3D" id="2.30.30.730">
    <property type="match status" value="1"/>
</dbReference>
<organism evidence="3 4">
    <name type="scientific">Emticicia oligotrophica (strain DSM 17448 / CIP 109782 / MTCC 6937 / GPTSA100-15)</name>
    <dbReference type="NCBI Taxonomy" id="929562"/>
    <lineage>
        <taxon>Bacteria</taxon>
        <taxon>Pseudomonadati</taxon>
        <taxon>Bacteroidota</taxon>
        <taxon>Cytophagia</taxon>
        <taxon>Cytophagales</taxon>
        <taxon>Leadbetterellaceae</taxon>
        <taxon>Emticicia</taxon>
    </lineage>
</organism>
<evidence type="ECO:0000313" key="3">
    <source>
        <dbReference type="EMBL" id="AFK02834.1"/>
    </source>
</evidence>
<name>A0ABN4AKU4_EMTOG</name>
<dbReference type="Pfam" id="PF21186">
    <property type="entry name" value="DUF6852"/>
    <property type="match status" value="1"/>
</dbReference>
<dbReference type="EMBL" id="CP002961">
    <property type="protein sequence ID" value="AFK02834.1"/>
    <property type="molecule type" value="Genomic_DNA"/>
</dbReference>
<dbReference type="Proteomes" id="UP000002875">
    <property type="component" value="Chromosome"/>
</dbReference>
<evidence type="ECO:0000259" key="1">
    <source>
        <dbReference type="Pfam" id="PF18347"/>
    </source>
</evidence>
<accession>A0ABN4AKU4</accession>
<dbReference type="Pfam" id="PF18347">
    <property type="entry name" value="DUF5606"/>
    <property type="match status" value="1"/>
</dbReference>
<keyword evidence="4" id="KW-1185">Reference proteome</keyword>